<dbReference type="CDD" id="cd08977">
    <property type="entry name" value="SusD"/>
    <property type="match status" value="1"/>
</dbReference>
<dbReference type="Pfam" id="PF07980">
    <property type="entry name" value="SusD_RagB"/>
    <property type="match status" value="1"/>
</dbReference>
<keyword evidence="9" id="KW-1185">Reference proteome</keyword>
<evidence type="ECO:0000313" key="8">
    <source>
        <dbReference type="EMBL" id="GEP97400.1"/>
    </source>
</evidence>
<dbReference type="InterPro" id="IPR011990">
    <property type="entry name" value="TPR-like_helical_dom_sf"/>
</dbReference>
<dbReference type="Gene3D" id="1.25.40.390">
    <property type="match status" value="1"/>
</dbReference>
<comment type="caution">
    <text evidence="8">The sequence shown here is derived from an EMBL/GenBank/DDBJ whole genome shotgun (WGS) entry which is preliminary data.</text>
</comment>
<dbReference type="InterPro" id="IPR012944">
    <property type="entry name" value="SusD_RagB_dom"/>
</dbReference>
<evidence type="ECO:0000256" key="3">
    <source>
        <dbReference type="ARBA" id="ARBA00022729"/>
    </source>
</evidence>
<keyword evidence="5" id="KW-0998">Cell outer membrane</keyword>
<name>A0A512RNW9_9BACT</name>
<dbReference type="InterPro" id="IPR033985">
    <property type="entry name" value="SusD-like_N"/>
</dbReference>
<keyword evidence="4" id="KW-0472">Membrane</keyword>
<comment type="subcellular location">
    <subcellularLocation>
        <location evidence="1">Cell outer membrane</location>
    </subcellularLocation>
</comment>
<evidence type="ECO:0000256" key="4">
    <source>
        <dbReference type="ARBA" id="ARBA00023136"/>
    </source>
</evidence>
<proteinExistence type="inferred from homology"/>
<comment type="similarity">
    <text evidence="2">Belongs to the SusD family.</text>
</comment>
<dbReference type="PROSITE" id="PS51257">
    <property type="entry name" value="PROKAR_LIPOPROTEIN"/>
    <property type="match status" value="1"/>
</dbReference>
<evidence type="ECO:0000256" key="2">
    <source>
        <dbReference type="ARBA" id="ARBA00006275"/>
    </source>
</evidence>
<gene>
    <name evidence="8" type="ORF">CCY01nite_36600</name>
</gene>
<keyword evidence="3" id="KW-0732">Signal</keyword>
<protein>
    <submittedName>
        <fullName evidence="8">Membrane protein</fullName>
    </submittedName>
</protein>
<sequence>MKRKYIPFIIILAAGLQMTSGCGTKFLDVKPRGLDLESNYYRNETEAFNGLVAAYDVVGWQGGGYVTRVGAFDAASDDHFAGGGNSTDINDLQVIDNYTLTPEIGPHNELWRKGFSGVFRSNVILSKLPDVPMDENRKKRFIAEARFLRAYFYFDLVRMFKNVPLFTEPVSTSEMYDVLQAPPADVYKLIEDDLRAAIDEPNLPDQVPVASEGGRATKGAAHALLGKVYLYQEKWAPAAAEFAEVNGATPGQANAKYGYKLLENFGDLWKSDNASKFNSESVFEIAFTSTSAGTWDCVACTEGNVLNILVGPRGYNALQAGAPDYVSGWSFLTVTQDLFDVMHFDPRYRYTIANLDSLEANGIASYQKAHNNTGYFLEKFAGRVSNQTQGGGSKELNYPQNLYEIRLADTYLMEAEALVRNGESGAAGTRSYNLLNAVRARVGLTAIPATIENIFLERRLELAGEGHRWFDLVRSGQAAAVLGPLGFKPERHSILPIPLLELENTKMEQSKEWGGTK</sequence>
<evidence type="ECO:0000259" key="6">
    <source>
        <dbReference type="Pfam" id="PF07980"/>
    </source>
</evidence>
<organism evidence="8 9">
    <name type="scientific">Chitinophaga cymbidii</name>
    <dbReference type="NCBI Taxonomy" id="1096750"/>
    <lineage>
        <taxon>Bacteria</taxon>
        <taxon>Pseudomonadati</taxon>
        <taxon>Bacteroidota</taxon>
        <taxon>Chitinophagia</taxon>
        <taxon>Chitinophagales</taxon>
        <taxon>Chitinophagaceae</taxon>
        <taxon>Chitinophaga</taxon>
    </lineage>
</organism>
<dbReference type="OrthoDB" id="618454at2"/>
<dbReference type="RefSeq" id="WP_146864924.1">
    <property type="nucleotide sequence ID" value="NZ_BKAU01000004.1"/>
</dbReference>
<dbReference type="Pfam" id="PF14322">
    <property type="entry name" value="SusD-like_3"/>
    <property type="match status" value="1"/>
</dbReference>
<evidence type="ECO:0000259" key="7">
    <source>
        <dbReference type="Pfam" id="PF14322"/>
    </source>
</evidence>
<dbReference type="EMBL" id="BKAU01000004">
    <property type="protein sequence ID" value="GEP97400.1"/>
    <property type="molecule type" value="Genomic_DNA"/>
</dbReference>
<dbReference type="SUPFAM" id="SSF48452">
    <property type="entry name" value="TPR-like"/>
    <property type="match status" value="1"/>
</dbReference>
<feature type="domain" description="RagB/SusD" evidence="6">
    <location>
        <begin position="367"/>
        <end position="477"/>
    </location>
</feature>
<accession>A0A512RNW9</accession>
<evidence type="ECO:0000256" key="5">
    <source>
        <dbReference type="ARBA" id="ARBA00023237"/>
    </source>
</evidence>
<dbReference type="AlphaFoldDB" id="A0A512RNW9"/>
<reference evidence="8 9" key="1">
    <citation type="submission" date="2019-07" db="EMBL/GenBank/DDBJ databases">
        <title>Whole genome shotgun sequence of Chitinophaga cymbidii NBRC 109752.</title>
        <authorList>
            <person name="Hosoyama A."/>
            <person name="Uohara A."/>
            <person name="Ohji S."/>
            <person name="Ichikawa N."/>
        </authorList>
    </citation>
    <scope>NUCLEOTIDE SEQUENCE [LARGE SCALE GENOMIC DNA]</scope>
    <source>
        <strain evidence="8 9">NBRC 109752</strain>
    </source>
</reference>
<evidence type="ECO:0000256" key="1">
    <source>
        <dbReference type="ARBA" id="ARBA00004442"/>
    </source>
</evidence>
<feature type="domain" description="SusD-like N-terminal" evidence="7">
    <location>
        <begin position="87"/>
        <end position="230"/>
    </location>
</feature>
<dbReference type="GO" id="GO:0009279">
    <property type="term" value="C:cell outer membrane"/>
    <property type="evidence" value="ECO:0007669"/>
    <property type="project" value="UniProtKB-SubCell"/>
</dbReference>
<evidence type="ECO:0000313" key="9">
    <source>
        <dbReference type="Proteomes" id="UP000321436"/>
    </source>
</evidence>
<dbReference type="Proteomes" id="UP000321436">
    <property type="component" value="Unassembled WGS sequence"/>
</dbReference>